<evidence type="ECO:0000313" key="7">
    <source>
        <dbReference type="Proteomes" id="UP000036873"/>
    </source>
</evidence>
<comment type="caution">
    <text evidence="6">The sequence shown here is derived from an EMBL/GenBank/DDBJ whole genome shotgun (WGS) entry which is preliminary data.</text>
</comment>
<dbReference type="Gene3D" id="3.40.1390.30">
    <property type="entry name" value="NIF3 (NGG1p interacting factor 3)-like"/>
    <property type="match status" value="1"/>
</dbReference>
<evidence type="ECO:0000256" key="3">
    <source>
        <dbReference type="ARBA" id="ARBA00022723"/>
    </source>
</evidence>
<evidence type="ECO:0000313" key="6">
    <source>
        <dbReference type="EMBL" id="KNZ42688.1"/>
    </source>
</evidence>
<keyword evidence="7" id="KW-1185">Reference proteome</keyword>
<dbReference type="PATRIC" id="fig|52689.4.peg.68"/>
<dbReference type="NCBIfam" id="TIGR00486">
    <property type="entry name" value="YbgI_SA1388"/>
    <property type="match status" value="1"/>
</dbReference>
<protein>
    <recommendedName>
        <fullName evidence="2 4">GTP cyclohydrolase 1 type 2 homolog</fullName>
    </recommendedName>
</protein>
<dbReference type="STRING" id="52689.AKG39_04945"/>
<dbReference type="GO" id="GO:0005737">
    <property type="term" value="C:cytoplasm"/>
    <property type="evidence" value="ECO:0007669"/>
    <property type="project" value="TreeGrafter"/>
</dbReference>
<dbReference type="InterPro" id="IPR036069">
    <property type="entry name" value="DUF34/NIF3_sf"/>
</dbReference>
<gene>
    <name evidence="6" type="ORF">AKG39_04945</name>
</gene>
<reference evidence="7" key="1">
    <citation type="submission" date="2015-07" db="EMBL/GenBank/DDBJ databases">
        <title>Draft genome sequence of Acetobacterium bakii DSM 8293, a potential psychrophilic chemical producer through syngas fermentation.</title>
        <authorList>
            <person name="Song Y."/>
            <person name="Hwang S."/>
            <person name="Cho B.-K."/>
        </authorList>
    </citation>
    <scope>NUCLEOTIDE SEQUENCE [LARGE SCALE GENOMIC DNA]</scope>
    <source>
        <strain evidence="7">DSM 8239</strain>
    </source>
</reference>
<comment type="similarity">
    <text evidence="1 4">Belongs to the GTP cyclohydrolase I type 2/NIF3 family.</text>
</comment>
<keyword evidence="3 4" id="KW-0479">Metal-binding</keyword>
<sequence length="372" mass="40686">MSVKLSEVIKVIEVIAPKALAEVWDNVGLQMGSYQQPVKRILLTLDVTPSVIEEAVNEKADLIIAHHPFIFKGLKTLSQDNEKGRLIAKLIKNNIALYVAHTNLDKAEAGLNDFLARKLGLTSIRTLDPSNPEIFYKVVVYVPIDMTEKIIEVFGKNGAGAIGRYDFCTFHASGVGTFRPLLGSDPFIGQIDSIEKVMEDRVEAIVPGGLLKNLINQLKKNHPYEEMAYDVYPLENGRLLNQNGLGKIGLLKEAMPAADFCLYVKNKLKLSFLRGGGIPPGTVRRVALCSGAGADMIGIAKSQRADVLITGDLKHHDAQRAAESNFWVLDAGHFGTEKCVTECLKEIIMAGLGDGSPELITAKALKDYISIY</sequence>
<evidence type="ECO:0000256" key="5">
    <source>
        <dbReference type="PIRSR" id="PIRSR602678-1"/>
    </source>
</evidence>
<dbReference type="Pfam" id="PF01784">
    <property type="entry name" value="DUF34_NIF3"/>
    <property type="match status" value="1"/>
</dbReference>
<dbReference type="SUPFAM" id="SSF102705">
    <property type="entry name" value="NIF3 (NGG1p interacting factor 3)-like"/>
    <property type="match status" value="1"/>
</dbReference>
<dbReference type="InterPro" id="IPR017221">
    <property type="entry name" value="DUF34/NIF3_bac"/>
</dbReference>
<name>A0A0L6U2E4_9FIRM</name>
<accession>A0A0L6U2E4</accession>
<dbReference type="AlphaFoldDB" id="A0A0L6U2E4"/>
<dbReference type="RefSeq" id="WP_050739262.1">
    <property type="nucleotide sequence ID" value="NZ_LGYO01000010.1"/>
</dbReference>
<dbReference type="GO" id="GO:0046872">
    <property type="term" value="F:metal ion binding"/>
    <property type="evidence" value="ECO:0007669"/>
    <property type="project" value="UniProtKB-UniRule"/>
</dbReference>
<dbReference type="PANTHER" id="PTHR13799">
    <property type="entry name" value="NGG1 INTERACTING FACTOR 3"/>
    <property type="match status" value="1"/>
</dbReference>
<dbReference type="OrthoDB" id="9792792at2"/>
<dbReference type="InterPro" id="IPR015867">
    <property type="entry name" value="N-reg_PII/ATP_PRibTrfase_C"/>
</dbReference>
<dbReference type="Gene3D" id="3.30.70.120">
    <property type="match status" value="1"/>
</dbReference>
<dbReference type="EMBL" id="LGYO01000010">
    <property type="protein sequence ID" value="KNZ42688.1"/>
    <property type="molecule type" value="Genomic_DNA"/>
</dbReference>
<feature type="binding site" evidence="5">
    <location>
        <position position="105"/>
    </location>
    <ligand>
        <name>a divalent metal cation</name>
        <dbReference type="ChEBI" id="CHEBI:60240"/>
        <label>1</label>
    </ligand>
</feature>
<evidence type="ECO:0000256" key="1">
    <source>
        <dbReference type="ARBA" id="ARBA00006964"/>
    </source>
</evidence>
<feature type="binding site" evidence="5">
    <location>
        <position position="337"/>
    </location>
    <ligand>
        <name>a divalent metal cation</name>
        <dbReference type="ChEBI" id="CHEBI:60240"/>
        <label>1</label>
    </ligand>
</feature>
<evidence type="ECO:0000256" key="2">
    <source>
        <dbReference type="ARBA" id="ARBA00022112"/>
    </source>
</evidence>
<dbReference type="PIRSF" id="PIRSF037489">
    <property type="entry name" value="UCP037489_NIF3_YqfO"/>
    <property type="match status" value="1"/>
</dbReference>
<organism evidence="6 7">
    <name type="scientific">Acetobacterium bakii</name>
    <dbReference type="NCBI Taxonomy" id="52689"/>
    <lineage>
        <taxon>Bacteria</taxon>
        <taxon>Bacillati</taxon>
        <taxon>Bacillota</taxon>
        <taxon>Clostridia</taxon>
        <taxon>Eubacteriales</taxon>
        <taxon>Eubacteriaceae</taxon>
        <taxon>Acetobacterium</taxon>
    </lineage>
</organism>
<dbReference type="Proteomes" id="UP000036873">
    <property type="component" value="Unassembled WGS sequence"/>
</dbReference>
<feature type="binding site" evidence="5">
    <location>
        <position position="333"/>
    </location>
    <ligand>
        <name>a divalent metal cation</name>
        <dbReference type="ChEBI" id="CHEBI:60240"/>
        <label>1</label>
    </ligand>
</feature>
<dbReference type="PANTHER" id="PTHR13799:SF14">
    <property type="entry name" value="GTP CYCLOHYDROLASE 1 TYPE 2 HOMOLOG"/>
    <property type="match status" value="1"/>
</dbReference>
<dbReference type="InterPro" id="IPR002678">
    <property type="entry name" value="DUF34/NIF3"/>
</dbReference>
<evidence type="ECO:0000256" key="4">
    <source>
        <dbReference type="PIRNR" id="PIRNR037489"/>
    </source>
</evidence>
<feature type="binding site" evidence="5">
    <location>
        <position position="67"/>
    </location>
    <ligand>
        <name>a divalent metal cation</name>
        <dbReference type="ChEBI" id="CHEBI:60240"/>
        <label>1</label>
    </ligand>
</feature>
<proteinExistence type="inferred from homology"/>
<feature type="binding site" evidence="5">
    <location>
        <position position="66"/>
    </location>
    <ligand>
        <name>a divalent metal cation</name>
        <dbReference type="ChEBI" id="CHEBI:60240"/>
        <label>1</label>
    </ligand>
</feature>
<dbReference type="FunFam" id="3.40.1390.30:FF:000001">
    <property type="entry name" value="GTP cyclohydrolase 1 type 2"/>
    <property type="match status" value="1"/>
</dbReference>